<feature type="non-terminal residue" evidence="1">
    <location>
        <position position="66"/>
    </location>
</feature>
<evidence type="ECO:0000313" key="2">
    <source>
        <dbReference type="Proteomes" id="UP000823775"/>
    </source>
</evidence>
<evidence type="ECO:0000313" key="1">
    <source>
        <dbReference type="EMBL" id="MCE5167501.1"/>
    </source>
</evidence>
<comment type="caution">
    <text evidence="1">The sequence shown here is derived from an EMBL/GenBank/DDBJ whole genome shotgun (WGS) entry which is preliminary data.</text>
</comment>
<protein>
    <recommendedName>
        <fullName evidence="3">Secreted protein</fullName>
    </recommendedName>
</protein>
<sequence>MVGFGSGGYLVLLYLTENSRRWWGSSGCCCLSRRSSGSVRVRGWCGDGVSPVAFDRQWWFHQRGEE</sequence>
<accession>A0ABS8Y757</accession>
<keyword evidence="2" id="KW-1185">Reference proteome</keyword>
<gene>
    <name evidence="1" type="ORF">HAX54_006732</name>
</gene>
<dbReference type="EMBL" id="JACEIK010134190">
    <property type="protein sequence ID" value="MCE5167501.1"/>
    <property type="molecule type" value="Genomic_DNA"/>
</dbReference>
<proteinExistence type="predicted"/>
<evidence type="ECO:0008006" key="3">
    <source>
        <dbReference type="Google" id="ProtNLM"/>
    </source>
</evidence>
<dbReference type="Proteomes" id="UP000823775">
    <property type="component" value="Unassembled WGS sequence"/>
</dbReference>
<reference evidence="1 2" key="1">
    <citation type="journal article" date="2021" name="BMC Genomics">
        <title>Datura genome reveals duplications of psychoactive alkaloid biosynthetic genes and high mutation rate following tissue culture.</title>
        <authorList>
            <person name="Rajewski A."/>
            <person name="Carter-House D."/>
            <person name="Stajich J."/>
            <person name="Litt A."/>
        </authorList>
    </citation>
    <scope>NUCLEOTIDE SEQUENCE [LARGE SCALE GENOMIC DNA]</scope>
    <source>
        <strain evidence="1">AR-01</strain>
    </source>
</reference>
<organism evidence="1 2">
    <name type="scientific">Datura stramonium</name>
    <name type="common">Jimsonweed</name>
    <name type="synonym">Common thornapple</name>
    <dbReference type="NCBI Taxonomy" id="4076"/>
    <lineage>
        <taxon>Eukaryota</taxon>
        <taxon>Viridiplantae</taxon>
        <taxon>Streptophyta</taxon>
        <taxon>Embryophyta</taxon>
        <taxon>Tracheophyta</taxon>
        <taxon>Spermatophyta</taxon>
        <taxon>Magnoliopsida</taxon>
        <taxon>eudicotyledons</taxon>
        <taxon>Gunneridae</taxon>
        <taxon>Pentapetalae</taxon>
        <taxon>asterids</taxon>
        <taxon>lamiids</taxon>
        <taxon>Solanales</taxon>
        <taxon>Solanaceae</taxon>
        <taxon>Solanoideae</taxon>
        <taxon>Datureae</taxon>
        <taxon>Datura</taxon>
    </lineage>
</organism>
<name>A0ABS8Y757_DATST</name>